<evidence type="ECO:0000256" key="2">
    <source>
        <dbReference type="PROSITE-ProRule" id="PRU00497"/>
    </source>
</evidence>
<keyword evidence="1 2" id="KW-0193">Cuticle</keyword>
<evidence type="ECO:0000313" key="4">
    <source>
        <dbReference type="EMBL" id="KAL1139090.1"/>
    </source>
</evidence>
<evidence type="ECO:0000313" key="5">
    <source>
        <dbReference type="Proteomes" id="UP001558652"/>
    </source>
</evidence>
<sequence>LLLAAVLGCSLGYPITQEELAQYVARQQTAGPLAIPRRQPYLLQAQPRQVYQPQPQTQEQPQYVQAQPQYVQPQPQYVQAQPQYAQAQPQYAQAQPQPGQPGQPGQLGAEPEDYDPNPQYQFAFDIKDDEFTNYQQRKEQREGDKISGSYSVVDADGYIRTVTYTADPLEGFKADVVRQPTDIKVKIPVHPPSQGSQQLLPQQLSQDGVARKQQTQQYLQVHKIS</sequence>
<dbReference type="InterPro" id="IPR031311">
    <property type="entry name" value="CHIT_BIND_RR_consensus"/>
</dbReference>
<dbReference type="AlphaFoldDB" id="A0ABD0YTA0"/>
<evidence type="ECO:0000256" key="1">
    <source>
        <dbReference type="ARBA" id="ARBA00022460"/>
    </source>
</evidence>
<proteinExistence type="predicted"/>
<dbReference type="PROSITE" id="PS51155">
    <property type="entry name" value="CHIT_BIND_RR_2"/>
    <property type="match status" value="1"/>
</dbReference>
<dbReference type="InterPro" id="IPR051217">
    <property type="entry name" value="Insect_Cuticle_Struc_Prot"/>
</dbReference>
<comment type="caution">
    <text evidence="4">The sequence shown here is derived from an EMBL/GenBank/DDBJ whole genome shotgun (WGS) entry which is preliminary data.</text>
</comment>
<feature type="region of interest" description="Disordered" evidence="3">
    <location>
        <begin position="75"/>
        <end position="120"/>
    </location>
</feature>
<protein>
    <submittedName>
        <fullName evidence="4">Uncharacterized protein</fullName>
    </submittedName>
</protein>
<evidence type="ECO:0000256" key="3">
    <source>
        <dbReference type="SAM" id="MobiDB-lite"/>
    </source>
</evidence>
<gene>
    <name evidence="4" type="ORF">AAG570_009151</name>
</gene>
<accession>A0ABD0YTA0</accession>
<dbReference type="GO" id="GO:0042302">
    <property type="term" value="F:structural constituent of cuticle"/>
    <property type="evidence" value="ECO:0007669"/>
    <property type="project" value="UniProtKB-UniRule"/>
</dbReference>
<reference evidence="4 5" key="1">
    <citation type="submission" date="2024-07" db="EMBL/GenBank/DDBJ databases">
        <title>Chromosome-level genome assembly of the water stick insect Ranatra chinensis (Heteroptera: Nepidae).</title>
        <authorList>
            <person name="Liu X."/>
        </authorList>
    </citation>
    <scope>NUCLEOTIDE SEQUENCE [LARGE SCALE GENOMIC DNA]</scope>
    <source>
        <strain evidence="4">Cailab_2021Rc</strain>
        <tissue evidence="4">Muscle</tissue>
    </source>
</reference>
<dbReference type="Pfam" id="PF00379">
    <property type="entry name" value="Chitin_bind_4"/>
    <property type="match status" value="1"/>
</dbReference>
<dbReference type="EMBL" id="JBFDAA010000003">
    <property type="protein sequence ID" value="KAL1139090.1"/>
    <property type="molecule type" value="Genomic_DNA"/>
</dbReference>
<dbReference type="InterPro" id="IPR000618">
    <property type="entry name" value="Insect_cuticle"/>
</dbReference>
<feature type="compositionally biased region" description="Low complexity" evidence="3">
    <location>
        <begin position="192"/>
        <end position="206"/>
    </location>
</feature>
<dbReference type="PROSITE" id="PS00233">
    <property type="entry name" value="CHIT_BIND_RR_1"/>
    <property type="match status" value="1"/>
</dbReference>
<feature type="region of interest" description="Disordered" evidence="3">
    <location>
        <begin position="189"/>
        <end position="225"/>
    </location>
</feature>
<dbReference type="Proteomes" id="UP001558652">
    <property type="component" value="Unassembled WGS sequence"/>
</dbReference>
<keyword evidence="5" id="KW-1185">Reference proteome</keyword>
<dbReference type="PRINTS" id="PR00947">
    <property type="entry name" value="CUTICLE"/>
</dbReference>
<dbReference type="PANTHER" id="PTHR12236">
    <property type="entry name" value="STRUCTURAL CONTITUENT OF CUTICLE"/>
    <property type="match status" value="1"/>
</dbReference>
<feature type="compositionally biased region" description="Low complexity" evidence="3">
    <location>
        <begin position="75"/>
        <end position="97"/>
    </location>
</feature>
<organism evidence="4 5">
    <name type="scientific">Ranatra chinensis</name>
    <dbReference type="NCBI Taxonomy" id="642074"/>
    <lineage>
        <taxon>Eukaryota</taxon>
        <taxon>Metazoa</taxon>
        <taxon>Ecdysozoa</taxon>
        <taxon>Arthropoda</taxon>
        <taxon>Hexapoda</taxon>
        <taxon>Insecta</taxon>
        <taxon>Pterygota</taxon>
        <taxon>Neoptera</taxon>
        <taxon>Paraneoptera</taxon>
        <taxon>Hemiptera</taxon>
        <taxon>Heteroptera</taxon>
        <taxon>Panheteroptera</taxon>
        <taxon>Nepomorpha</taxon>
        <taxon>Nepidae</taxon>
        <taxon>Ranatrinae</taxon>
        <taxon>Ranatra</taxon>
    </lineage>
</organism>
<feature type="non-terminal residue" evidence="4">
    <location>
        <position position="1"/>
    </location>
</feature>
<name>A0ABD0YTA0_9HEMI</name>
<dbReference type="PANTHER" id="PTHR12236:SF18">
    <property type="entry name" value="CUTICULAR PROTEIN 66D"/>
    <property type="match status" value="1"/>
</dbReference>